<reference evidence="1 2" key="1">
    <citation type="journal article" date="2018" name="PLoS ONE">
        <title>The draft genome of Kipferlia bialata reveals reductive genome evolution in fornicate parasites.</title>
        <authorList>
            <person name="Tanifuji G."/>
            <person name="Takabayashi S."/>
            <person name="Kume K."/>
            <person name="Takagi M."/>
            <person name="Nakayama T."/>
            <person name="Kamikawa R."/>
            <person name="Inagaki Y."/>
            <person name="Hashimoto T."/>
        </authorList>
    </citation>
    <scope>NUCLEOTIDE SEQUENCE [LARGE SCALE GENOMIC DNA]</scope>
    <source>
        <strain evidence="1">NY0173</strain>
    </source>
</reference>
<dbReference type="AlphaFoldDB" id="A0A9K3GM07"/>
<dbReference type="Proteomes" id="UP000265618">
    <property type="component" value="Unassembled WGS sequence"/>
</dbReference>
<gene>
    <name evidence="1" type="ORF">KIPB_009094</name>
</gene>
<comment type="caution">
    <text evidence="1">The sequence shown here is derived from an EMBL/GenBank/DDBJ whole genome shotgun (WGS) entry which is preliminary data.</text>
</comment>
<dbReference type="EMBL" id="BDIP01002984">
    <property type="protein sequence ID" value="GIQ87120.1"/>
    <property type="molecule type" value="Genomic_DNA"/>
</dbReference>
<dbReference type="Gene3D" id="1.25.40.470">
    <property type="match status" value="1"/>
</dbReference>
<feature type="non-terminal residue" evidence="1">
    <location>
        <position position="1"/>
    </location>
</feature>
<accession>A0A9K3GM07</accession>
<name>A0A9K3GM07_9EUKA</name>
<evidence type="ECO:0000313" key="1">
    <source>
        <dbReference type="EMBL" id="GIQ87120.1"/>
    </source>
</evidence>
<keyword evidence="2" id="KW-1185">Reference proteome</keyword>
<protein>
    <submittedName>
        <fullName evidence="1">Uncharacterized protein</fullName>
    </submittedName>
</protein>
<sequence>MTVLPGTHDRAAKEYLSQYNYQDAISHLQYSGNVKLLADVYFHTEDYTSLRGLITHTHETDNDVLMHIAHNLTRAGDVDGASKAYIAANHPQRAVNVAMAMCSFDIAYRIATEYGLVDTVTEPLSVYIKQLVDNKDYSTAVDVLIRSGRDQEASALLYSMGKEALLSAVSMPTGSDGTVARLRQCSKVFVLCYQSAKRAMIRQSQTAAPSTDLLDDVLAEEENNDHDTTSLSHMLGMPTSLVSTSLVKSILVAIRMTLLAHECVRTGKYKQALRVGVPILFPEGVENHIEDEHELDLGTLLGSTDREDSPLTGDVIGPLAVRYAAPAVAYAALQSGLGWLASETFI</sequence>
<organism evidence="1 2">
    <name type="scientific">Kipferlia bialata</name>
    <dbReference type="NCBI Taxonomy" id="797122"/>
    <lineage>
        <taxon>Eukaryota</taxon>
        <taxon>Metamonada</taxon>
        <taxon>Carpediemonas-like organisms</taxon>
        <taxon>Kipferlia</taxon>
    </lineage>
</organism>
<evidence type="ECO:0000313" key="2">
    <source>
        <dbReference type="Proteomes" id="UP000265618"/>
    </source>
</evidence>
<proteinExistence type="predicted"/>